<dbReference type="Proteomes" id="UP000279307">
    <property type="component" value="Chromosome 9"/>
</dbReference>
<organism evidence="2 3">
    <name type="scientific">Ooceraea biroi</name>
    <name type="common">Clonal raider ant</name>
    <name type="synonym">Cerapachys biroi</name>
    <dbReference type="NCBI Taxonomy" id="2015173"/>
    <lineage>
        <taxon>Eukaryota</taxon>
        <taxon>Metazoa</taxon>
        <taxon>Ecdysozoa</taxon>
        <taxon>Arthropoda</taxon>
        <taxon>Hexapoda</taxon>
        <taxon>Insecta</taxon>
        <taxon>Pterygota</taxon>
        <taxon>Neoptera</taxon>
        <taxon>Endopterygota</taxon>
        <taxon>Hymenoptera</taxon>
        <taxon>Apocrita</taxon>
        <taxon>Aculeata</taxon>
        <taxon>Formicoidea</taxon>
        <taxon>Formicidae</taxon>
        <taxon>Dorylinae</taxon>
        <taxon>Ooceraea</taxon>
    </lineage>
</organism>
<feature type="compositionally biased region" description="Basic and acidic residues" evidence="1">
    <location>
        <begin position="403"/>
        <end position="418"/>
    </location>
</feature>
<feature type="region of interest" description="Disordered" evidence="1">
    <location>
        <begin position="341"/>
        <end position="492"/>
    </location>
</feature>
<feature type="compositionally biased region" description="Low complexity" evidence="1">
    <location>
        <begin position="419"/>
        <end position="428"/>
    </location>
</feature>
<name>A0A3L8DCX3_OOCBI</name>
<dbReference type="AlphaFoldDB" id="A0A3L8DCX3"/>
<feature type="compositionally biased region" description="Acidic residues" evidence="1">
    <location>
        <begin position="597"/>
        <end position="606"/>
    </location>
</feature>
<evidence type="ECO:0000313" key="2">
    <source>
        <dbReference type="EMBL" id="RLU18317.1"/>
    </source>
</evidence>
<feature type="compositionally biased region" description="Basic and acidic residues" evidence="1">
    <location>
        <begin position="348"/>
        <end position="361"/>
    </location>
</feature>
<proteinExistence type="predicted"/>
<feature type="region of interest" description="Disordered" evidence="1">
    <location>
        <begin position="572"/>
        <end position="606"/>
    </location>
</feature>
<feature type="compositionally biased region" description="Low complexity" evidence="1">
    <location>
        <begin position="62"/>
        <end position="71"/>
    </location>
</feature>
<reference evidence="2 3" key="1">
    <citation type="journal article" date="2018" name="Genome Res.">
        <title>The genomic architecture and molecular evolution of ant odorant receptors.</title>
        <authorList>
            <person name="McKenzie S.K."/>
            <person name="Kronauer D.J.C."/>
        </authorList>
    </citation>
    <scope>NUCLEOTIDE SEQUENCE [LARGE SCALE GENOMIC DNA]</scope>
    <source>
        <strain evidence="2">Clonal line C1</strain>
    </source>
</reference>
<feature type="compositionally biased region" description="Polar residues" evidence="1">
    <location>
        <begin position="454"/>
        <end position="476"/>
    </location>
</feature>
<feature type="compositionally biased region" description="Basic and acidic residues" evidence="1">
    <location>
        <begin position="723"/>
        <end position="734"/>
    </location>
</feature>
<feature type="region of interest" description="Disordered" evidence="1">
    <location>
        <begin position="523"/>
        <end position="560"/>
    </location>
</feature>
<protein>
    <submittedName>
        <fullName evidence="2">Uncharacterized protein</fullName>
    </submittedName>
</protein>
<dbReference type="OrthoDB" id="6107953at2759"/>
<feature type="compositionally biased region" description="Basic and acidic residues" evidence="1">
    <location>
        <begin position="572"/>
        <end position="593"/>
    </location>
</feature>
<sequence length="1095" mass="123006">MELSEDEKILMNKFKEQVDHETYLHQEEDPRYRGAAIPSRAFRYLQNMTDSSDASVNSVAPRNVTQNVVNKKQNRNSKSFEETQANLPPSEQQVQEPRKYMGSAIPSRSFRILQAMTAPESVATQENRQADYTCRTENNLPGNQQGVLFPPPSVPIWYPEGWWGYYPVQYSARLNEPANETDKRSYLPYACPRYPDGSTYVGYESFFPVYNQNPADVAQANVDSPSQYGYVTMYPQMSYDNPGVQQPPVHANSSNHSYDHLTATATSPFIQNDISCEHPVRNDAVTGAGNTVLPNEINHLDVLGSQCNGTYNSAKNVCRGENCSNEANGIITAMNIIDEEDGMSSNARRPDKDRSGKKLDLHINVPNYTYVDTSDSSESGDSSDSSNGNDPNDCSESSDSISDNEHLSDSCRKGHQADDTTSNNTSSDSDSDSYLAYSTGLNPYEKLEDDPGISSGNNRQSSVLIDGTDVTNTYPSGNADDQECDSMNDSESSTCSEKICFENNRSDYTDDYLNPRDTFEQDVTTKIREPNADLQSDETSPTGRESERHQDNPDNASSMIPHQLSVIYENMERSDSESPYCESKRNIDERNEAPFEGTDEPPDDTETMMVSVSLPLRFKFFVSEDNEDITTVIVGDSKIKEEKSCGTTKEYSTRDTDDKTDDVRVNFHIGNDTSVDFTLVKRHVSTDDASTNAIPHVDFTLRKDFSPTFDSQKDSEIDEEHNAEENPRATEVDKANQYTESTLKDNDDPIVSESMMATQDMSELNDENRKLAQASQEFCYNFENLDLEEKRMIAEPKVAECFWMQEETPRLQVVDTNSNASDRNETSDQQYPMDGKDEQRVESEFCQISGKRLLSVQDSREDTDDEDSGVTSDLSRMISEVDTDSECTSSKNLKRYQRTQTHSRLFRLLNDDSILTCSDYPKTDSSCRKEYLNLPLKPNVFNYDDSYCSNYSSGLTSPEYSPVLEQSWRKFYEPLSEGSASLPSLAIDHTAVCQSEQPSYKNDPYFRAWKNSKSHPGPQDHNVVPSLAYKILDSRMPSWAYKVNVLCPRIKSTKNVPQTLLTACPTRQPGGTNDSVPAVIPPIPTSCTNANTDYC</sequence>
<comment type="caution">
    <text evidence="2">The sequence shown here is derived from an EMBL/GenBank/DDBJ whole genome shotgun (WGS) entry which is preliminary data.</text>
</comment>
<accession>A0A3L8DCX3</accession>
<evidence type="ECO:0000313" key="3">
    <source>
        <dbReference type="Proteomes" id="UP000279307"/>
    </source>
</evidence>
<feature type="compositionally biased region" description="Polar residues" evidence="1">
    <location>
        <begin position="82"/>
        <end position="95"/>
    </location>
</feature>
<feature type="compositionally biased region" description="Polar residues" evidence="1">
    <location>
        <begin position="533"/>
        <end position="543"/>
    </location>
</feature>
<dbReference type="EMBL" id="QOIP01000009">
    <property type="protein sequence ID" value="RLU18317.1"/>
    <property type="molecule type" value="Genomic_DNA"/>
</dbReference>
<feature type="compositionally biased region" description="Low complexity" evidence="1">
    <location>
        <begin position="372"/>
        <end position="395"/>
    </location>
</feature>
<feature type="region of interest" description="Disordered" evidence="1">
    <location>
        <begin position="52"/>
        <end position="97"/>
    </location>
</feature>
<evidence type="ECO:0000256" key="1">
    <source>
        <dbReference type="SAM" id="MobiDB-lite"/>
    </source>
</evidence>
<feature type="region of interest" description="Disordered" evidence="1">
    <location>
        <begin position="709"/>
        <end position="750"/>
    </location>
</feature>
<gene>
    <name evidence="2" type="ORF">DMN91_008674</name>
</gene>
<feature type="region of interest" description="Disordered" evidence="1">
    <location>
        <begin position="812"/>
        <end position="842"/>
    </location>
</feature>